<accession>A0A915BBC9</accession>
<protein>
    <submittedName>
        <fullName evidence="2">Uncharacterized protein</fullName>
    </submittedName>
</protein>
<evidence type="ECO:0000313" key="2">
    <source>
        <dbReference type="WBParaSite" id="PgR033_g001_t01"/>
    </source>
</evidence>
<dbReference type="AlphaFoldDB" id="A0A915BBC9"/>
<reference evidence="2" key="1">
    <citation type="submission" date="2022-11" db="UniProtKB">
        <authorList>
            <consortium name="WormBaseParasite"/>
        </authorList>
    </citation>
    <scope>IDENTIFICATION</scope>
</reference>
<dbReference type="SUPFAM" id="SSF81790">
    <property type="entry name" value="Myosin phosphatase inhibitor 17kDa protein, CPI-17"/>
    <property type="match status" value="1"/>
</dbReference>
<evidence type="ECO:0000313" key="1">
    <source>
        <dbReference type="Proteomes" id="UP000887569"/>
    </source>
</evidence>
<dbReference type="InterPro" id="IPR036658">
    <property type="entry name" value="CPI-17_sf"/>
</dbReference>
<organism evidence="1 2">
    <name type="scientific">Parascaris univalens</name>
    <name type="common">Nematode worm</name>
    <dbReference type="NCBI Taxonomy" id="6257"/>
    <lineage>
        <taxon>Eukaryota</taxon>
        <taxon>Metazoa</taxon>
        <taxon>Ecdysozoa</taxon>
        <taxon>Nematoda</taxon>
        <taxon>Chromadorea</taxon>
        <taxon>Rhabditida</taxon>
        <taxon>Spirurina</taxon>
        <taxon>Ascaridomorpha</taxon>
        <taxon>Ascaridoidea</taxon>
        <taxon>Ascarididae</taxon>
        <taxon>Parascaris</taxon>
    </lineage>
</organism>
<dbReference type="WBParaSite" id="PgR033_g001_t01">
    <property type="protein sequence ID" value="PgR033_g001_t01"/>
    <property type="gene ID" value="PgR033_g001"/>
</dbReference>
<dbReference type="Proteomes" id="UP000887569">
    <property type="component" value="Unplaced"/>
</dbReference>
<dbReference type="GO" id="GO:0005737">
    <property type="term" value="C:cytoplasm"/>
    <property type="evidence" value="ECO:0007669"/>
    <property type="project" value="InterPro"/>
</dbReference>
<sequence>MMLIRKRMAVENWLDDRLVQLCDGTVELDIDLDKVLDLNTTTERRDIFWILLKGRNALRHQTQSTIFSTNSCKNWTHSESLIVYRRCARPSCLQKYYRTILFYFDT</sequence>
<name>A0A915BBC9_PARUN</name>
<proteinExistence type="predicted"/>
<dbReference type="Gene3D" id="1.10.150.220">
    <property type="entry name" value="CPI-17"/>
    <property type="match status" value="1"/>
</dbReference>
<keyword evidence="1" id="KW-1185">Reference proteome</keyword>